<dbReference type="EMBL" id="CAKOGL010000027">
    <property type="protein sequence ID" value="CAH2104267.1"/>
    <property type="molecule type" value="Genomic_DNA"/>
</dbReference>
<dbReference type="Pfam" id="PF00450">
    <property type="entry name" value="Peptidase_S10"/>
    <property type="match status" value="1"/>
</dbReference>
<dbReference type="InterPro" id="IPR018202">
    <property type="entry name" value="Ser_caboxypep_ser_AS"/>
</dbReference>
<keyword evidence="4 7" id="KW-0732">Signal</keyword>
<keyword evidence="3 7" id="KW-0645">Protease</keyword>
<organism evidence="8 9">
    <name type="scientific">Euphydryas editha</name>
    <name type="common">Edith's checkerspot</name>
    <dbReference type="NCBI Taxonomy" id="104508"/>
    <lineage>
        <taxon>Eukaryota</taxon>
        <taxon>Metazoa</taxon>
        <taxon>Ecdysozoa</taxon>
        <taxon>Arthropoda</taxon>
        <taxon>Hexapoda</taxon>
        <taxon>Insecta</taxon>
        <taxon>Pterygota</taxon>
        <taxon>Neoptera</taxon>
        <taxon>Endopterygota</taxon>
        <taxon>Lepidoptera</taxon>
        <taxon>Glossata</taxon>
        <taxon>Ditrysia</taxon>
        <taxon>Papilionoidea</taxon>
        <taxon>Nymphalidae</taxon>
        <taxon>Nymphalinae</taxon>
        <taxon>Euphydryas</taxon>
    </lineage>
</organism>
<keyword evidence="9" id="KW-1185">Reference proteome</keyword>
<dbReference type="PROSITE" id="PS00131">
    <property type="entry name" value="CARBOXYPEPT_SER_SER"/>
    <property type="match status" value="1"/>
</dbReference>
<name>A0AAU9V244_EUPED</name>
<feature type="signal peptide" evidence="7">
    <location>
        <begin position="1"/>
        <end position="17"/>
    </location>
</feature>
<dbReference type="AlphaFoldDB" id="A0AAU9V244"/>
<evidence type="ECO:0000256" key="5">
    <source>
        <dbReference type="ARBA" id="ARBA00022801"/>
    </source>
</evidence>
<evidence type="ECO:0000313" key="8">
    <source>
        <dbReference type="EMBL" id="CAH2104267.1"/>
    </source>
</evidence>
<dbReference type="EC" id="3.4.16.-" evidence="7"/>
<keyword evidence="5 7" id="KW-0378">Hydrolase</keyword>
<evidence type="ECO:0000256" key="4">
    <source>
        <dbReference type="ARBA" id="ARBA00022729"/>
    </source>
</evidence>
<reference evidence="8" key="1">
    <citation type="submission" date="2022-03" db="EMBL/GenBank/DDBJ databases">
        <authorList>
            <person name="Tunstrom K."/>
        </authorList>
    </citation>
    <scope>NUCLEOTIDE SEQUENCE</scope>
</reference>
<feature type="chain" id="PRO_5043104372" description="Carboxypeptidase" evidence="7">
    <location>
        <begin position="18"/>
        <end position="572"/>
    </location>
</feature>
<dbReference type="Gene3D" id="3.40.50.1820">
    <property type="entry name" value="alpha/beta hydrolase"/>
    <property type="match status" value="1"/>
</dbReference>
<keyword evidence="2 7" id="KW-0121">Carboxypeptidase</keyword>
<dbReference type="PANTHER" id="PTHR11802:SF472">
    <property type="entry name" value="SERINE CARBOXYPEPTIDASE CPVL-RELATED"/>
    <property type="match status" value="1"/>
</dbReference>
<evidence type="ECO:0000313" key="9">
    <source>
        <dbReference type="Proteomes" id="UP001153954"/>
    </source>
</evidence>
<evidence type="ECO:0000256" key="3">
    <source>
        <dbReference type="ARBA" id="ARBA00022670"/>
    </source>
</evidence>
<dbReference type="PRINTS" id="PR00724">
    <property type="entry name" value="CRBOXYPTASEC"/>
</dbReference>
<evidence type="ECO:0000256" key="7">
    <source>
        <dbReference type="RuleBase" id="RU361156"/>
    </source>
</evidence>
<dbReference type="GO" id="GO:0004185">
    <property type="term" value="F:serine-type carboxypeptidase activity"/>
    <property type="evidence" value="ECO:0007669"/>
    <property type="project" value="UniProtKB-UniRule"/>
</dbReference>
<dbReference type="InterPro" id="IPR033124">
    <property type="entry name" value="Ser_caboxypep_his_AS"/>
</dbReference>
<keyword evidence="6" id="KW-0325">Glycoprotein</keyword>
<proteinExistence type="inferred from homology"/>
<protein>
    <recommendedName>
        <fullName evidence="7">Carboxypeptidase</fullName>
        <ecNumber evidence="7">3.4.16.-</ecNumber>
    </recommendedName>
</protein>
<dbReference type="Proteomes" id="UP001153954">
    <property type="component" value="Unassembled WGS sequence"/>
</dbReference>
<sequence>MFKTVITFLGLLYSVYGKIVIEDTLQSTSDNLIIKETKSNDVHIELPIYKDVLHKMTPPNEVESNHKMTGTNANDNILVEKEGKVVINTEINAENVKKCQTDIKENVIGLQNSTLCDIPVNEDNGTALILTPYIEKGQLDEARNASVVNSKVFLGVNSYSGFITVNKTYNSNIFFWYFPIENKPVNETPWIIWLQGGPGASSLTGLFDEIGPFKLSPTGVLKKNPYTWLQNHSLVFIDNPVGTGYSFTEQTEGFVKDMNTYGAHLHEVVQQLLQIYPELRSAPLYIAGESYAGKYVPALGLEIHKHKNIPGFKVNLQGLIIGNGYVDPELISQVTLPFYYFGLLNKEQIKKVDPLIKSFQNDIATNNSIAAKNKWNSVIAVLLILSHQKHVYNFLKDEIPVGRYVNFLKTSEVKRALHVGDTKFSVVNFTVNTLLAPDFLSSSKTIFEELLINYRVLAYCGNLDQMLPCVFLSEHYRTWKWNGSSEFLKATRYPYIYNSKLAGYLKTGGHLTEAVIRGAGHMVPIDEPASIQNLVTRWIRNEPVEDPFVRNFVNNYKNLFKTNNSLIEREIL</sequence>
<evidence type="ECO:0000256" key="6">
    <source>
        <dbReference type="ARBA" id="ARBA00023180"/>
    </source>
</evidence>
<comment type="similarity">
    <text evidence="1 7">Belongs to the peptidase S10 family.</text>
</comment>
<comment type="caution">
    <text evidence="8">The sequence shown here is derived from an EMBL/GenBank/DDBJ whole genome shotgun (WGS) entry which is preliminary data.</text>
</comment>
<evidence type="ECO:0000256" key="1">
    <source>
        <dbReference type="ARBA" id="ARBA00009431"/>
    </source>
</evidence>
<dbReference type="GO" id="GO:0006508">
    <property type="term" value="P:proteolysis"/>
    <property type="evidence" value="ECO:0007669"/>
    <property type="project" value="UniProtKB-KW"/>
</dbReference>
<dbReference type="PANTHER" id="PTHR11802">
    <property type="entry name" value="SERINE PROTEASE FAMILY S10 SERINE CARBOXYPEPTIDASE"/>
    <property type="match status" value="1"/>
</dbReference>
<dbReference type="PROSITE" id="PS00560">
    <property type="entry name" value="CARBOXYPEPT_SER_HIS"/>
    <property type="match status" value="1"/>
</dbReference>
<dbReference type="SUPFAM" id="SSF53474">
    <property type="entry name" value="alpha/beta-Hydrolases"/>
    <property type="match status" value="1"/>
</dbReference>
<accession>A0AAU9V244</accession>
<gene>
    <name evidence="8" type="ORF">EEDITHA_LOCUS18665</name>
</gene>
<dbReference type="InterPro" id="IPR029058">
    <property type="entry name" value="AB_hydrolase_fold"/>
</dbReference>
<evidence type="ECO:0000256" key="2">
    <source>
        <dbReference type="ARBA" id="ARBA00022645"/>
    </source>
</evidence>
<dbReference type="InterPro" id="IPR001563">
    <property type="entry name" value="Peptidase_S10"/>
</dbReference>